<feature type="transmembrane region" description="Helical" evidence="3">
    <location>
        <begin position="806"/>
        <end position="826"/>
    </location>
</feature>
<feature type="region of interest" description="Disordered" evidence="2">
    <location>
        <begin position="1064"/>
        <end position="1083"/>
    </location>
</feature>
<dbReference type="STRING" id="5364.A0A5C3NCS0"/>
<dbReference type="SMART" id="SM00184">
    <property type="entry name" value="RING"/>
    <property type="match status" value="1"/>
</dbReference>
<dbReference type="PROSITE" id="PS50089">
    <property type="entry name" value="ZF_RING_2"/>
    <property type="match status" value="1"/>
</dbReference>
<dbReference type="CDD" id="cd16448">
    <property type="entry name" value="RING-H2"/>
    <property type="match status" value="1"/>
</dbReference>
<evidence type="ECO:0000313" key="6">
    <source>
        <dbReference type="Proteomes" id="UP000305948"/>
    </source>
</evidence>
<proteinExistence type="predicted"/>
<evidence type="ECO:0000256" key="2">
    <source>
        <dbReference type="SAM" id="MobiDB-lite"/>
    </source>
</evidence>
<keyword evidence="1" id="KW-0862">Zinc</keyword>
<feature type="transmembrane region" description="Helical" evidence="3">
    <location>
        <begin position="625"/>
        <end position="651"/>
    </location>
</feature>
<dbReference type="OrthoDB" id="8062037at2759"/>
<keyword evidence="1" id="KW-0863">Zinc-finger</keyword>
<protein>
    <recommendedName>
        <fullName evidence="4">RING-type domain-containing protein</fullName>
    </recommendedName>
</protein>
<dbReference type="InterPro" id="IPR013083">
    <property type="entry name" value="Znf_RING/FYVE/PHD"/>
</dbReference>
<dbReference type="GO" id="GO:0061630">
    <property type="term" value="F:ubiquitin protein ligase activity"/>
    <property type="evidence" value="ECO:0007669"/>
    <property type="project" value="TreeGrafter"/>
</dbReference>
<keyword evidence="1" id="KW-0479">Metal-binding</keyword>
<dbReference type="Pfam" id="PF13639">
    <property type="entry name" value="zf-RING_2"/>
    <property type="match status" value="1"/>
</dbReference>
<dbReference type="Gene3D" id="3.30.40.10">
    <property type="entry name" value="Zinc/RING finger domain, C3HC4 (zinc finger)"/>
    <property type="match status" value="1"/>
</dbReference>
<evidence type="ECO:0000313" key="5">
    <source>
        <dbReference type="EMBL" id="TFK54206.1"/>
    </source>
</evidence>
<feature type="region of interest" description="Disordered" evidence="2">
    <location>
        <begin position="909"/>
        <end position="932"/>
    </location>
</feature>
<keyword evidence="6" id="KW-1185">Reference proteome</keyword>
<name>A0A5C3NCS0_9AGAM</name>
<keyword evidence="3" id="KW-0472">Membrane</keyword>
<organism evidence="5 6">
    <name type="scientific">Heliocybe sulcata</name>
    <dbReference type="NCBI Taxonomy" id="5364"/>
    <lineage>
        <taxon>Eukaryota</taxon>
        <taxon>Fungi</taxon>
        <taxon>Dikarya</taxon>
        <taxon>Basidiomycota</taxon>
        <taxon>Agaricomycotina</taxon>
        <taxon>Agaricomycetes</taxon>
        <taxon>Gloeophyllales</taxon>
        <taxon>Gloeophyllaceae</taxon>
        <taxon>Heliocybe</taxon>
    </lineage>
</organism>
<feature type="transmembrane region" description="Helical" evidence="3">
    <location>
        <begin position="671"/>
        <end position="692"/>
    </location>
</feature>
<sequence>MSQSSSKSGPGLYDPSQSDRLLRLPGNKLSFASFNPATASAWREALPDMNKLSLSEELYRPKRVVVEVTADGQSSWRFVPKAKRDPGAQDEGTWPRIVDLCGDLVEFDQDMWDIYKLDPEYICTVRPLPANTTITRNKGKGKAVEDDSGSKSSETLPANATGAKRRYATVSPNRQMPPPPPPLSSKRPRIIEISDDDSNSGLDSSDDNLGSSDEVEGMVRARTLSPTSIKRELAGKKAAREKEKKRKVELSRGTFSASRHAAFAKEEELPDVPEEQLENSEFSRIDADEEAARQAAIEESRRKIAELEQDRPLWDRAIRERERKERAEKEANEKERRRREEAERAAHERRERERVEHERRQALAREAESRQERQERERKRRHQWERWSRGPWTSQRALERYRILAEAFDNAKFSRDGEPLTFDAIPWPVLHSPVSFTVEDIDWSAVEKFFTEVRHLMRTQDYKEFVEKSHRRFHPDRWRGRRLFDAVVRETERGELEVAANTYHRYSEGHDIFSPRRQPDSTALYDGLAELEPARMRVVRDSGLSLGRHLPSPSRIPISPHRERTSATWARTAASGMMGEPDPLPDPYVPPADGAEPMPPNLPLYRRIMTFFGYGRYATKARKSLFSVVWTLSFGFVQVVIVVALLAYSSIARSHAMPQYTEWTACDRPLGVWNALWVGKILMGCSMGVWGFTRDKVARQNAAMQNALAMETGRAPSGAARTTARQSYASSGNNNSSESARPHARLYSRMSFLSSLLTVTWFVIAHILAYTSVNTCRHAAPHIWWLTFGILCTMYLAVVEVILFGLVVFVIGPLILLFYNIILILLGRHPLQNPHYIKPEIGKLPKSVVQRIPLVLYIPPPPDDDNEKVSPLAFPPPAYTYPPKTLQAESAVPARRRRRFAFLRKMTKSKVGKNAKGKQTSSSEKGAETEKNELTWEDNWEQGDYPFVILEENRAACAICLTDFEEPKRIRAITDGGDDKARGDGTDTAAIGKGGEDADAANRPVEELRVGEVTEEERANLLKLEDAGEGPQPLRLLGCGHVFHKTCLDPWLTDVSGRCPVCQRPVNLPEPEQQTKKDRRRRT</sequence>
<accession>A0A5C3NCS0</accession>
<evidence type="ECO:0000259" key="4">
    <source>
        <dbReference type="PROSITE" id="PS50089"/>
    </source>
</evidence>
<feature type="region of interest" description="Disordered" evidence="2">
    <location>
        <begin position="1"/>
        <end position="20"/>
    </location>
</feature>
<dbReference type="PANTHER" id="PTHR22765">
    <property type="entry name" value="RING FINGER AND PROTEASE ASSOCIATED DOMAIN-CONTAINING"/>
    <property type="match status" value="1"/>
</dbReference>
<gene>
    <name evidence="5" type="ORF">OE88DRAFT_1625140</name>
</gene>
<dbReference type="GO" id="GO:0008270">
    <property type="term" value="F:zinc ion binding"/>
    <property type="evidence" value="ECO:0007669"/>
    <property type="project" value="UniProtKB-KW"/>
</dbReference>
<dbReference type="GO" id="GO:0005737">
    <property type="term" value="C:cytoplasm"/>
    <property type="evidence" value="ECO:0007669"/>
    <property type="project" value="TreeGrafter"/>
</dbReference>
<feature type="compositionally biased region" description="Low complexity" evidence="2">
    <location>
        <begin position="199"/>
        <end position="212"/>
    </location>
</feature>
<dbReference type="Proteomes" id="UP000305948">
    <property type="component" value="Unassembled WGS sequence"/>
</dbReference>
<feature type="compositionally biased region" description="Basic and acidic residues" evidence="2">
    <location>
        <begin position="281"/>
        <end position="304"/>
    </location>
</feature>
<reference evidence="5 6" key="1">
    <citation type="journal article" date="2019" name="Nat. Ecol. Evol.">
        <title>Megaphylogeny resolves global patterns of mushroom evolution.</title>
        <authorList>
            <person name="Varga T."/>
            <person name="Krizsan K."/>
            <person name="Foldi C."/>
            <person name="Dima B."/>
            <person name="Sanchez-Garcia M."/>
            <person name="Sanchez-Ramirez S."/>
            <person name="Szollosi G.J."/>
            <person name="Szarkandi J.G."/>
            <person name="Papp V."/>
            <person name="Albert L."/>
            <person name="Andreopoulos W."/>
            <person name="Angelini C."/>
            <person name="Antonin V."/>
            <person name="Barry K.W."/>
            <person name="Bougher N.L."/>
            <person name="Buchanan P."/>
            <person name="Buyck B."/>
            <person name="Bense V."/>
            <person name="Catcheside P."/>
            <person name="Chovatia M."/>
            <person name="Cooper J."/>
            <person name="Damon W."/>
            <person name="Desjardin D."/>
            <person name="Finy P."/>
            <person name="Geml J."/>
            <person name="Haridas S."/>
            <person name="Hughes K."/>
            <person name="Justo A."/>
            <person name="Karasinski D."/>
            <person name="Kautmanova I."/>
            <person name="Kiss B."/>
            <person name="Kocsube S."/>
            <person name="Kotiranta H."/>
            <person name="LaButti K.M."/>
            <person name="Lechner B.E."/>
            <person name="Liimatainen K."/>
            <person name="Lipzen A."/>
            <person name="Lukacs Z."/>
            <person name="Mihaltcheva S."/>
            <person name="Morgado L.N."/>
            <person name="Niskanen T."/>
            <person name="Noordeloos M.E."/>
            <person name="Ohm R.A."/>
            <person name="Ortiz-Santana B."/>
            <person name="Ovrebo C."/>
            <person name="Racz N."/>
            <person name="Riley R."/>
            <person name="Savchenko A."/>
            <person name="Shiryaev A."/>
            <person name="Soop K."/>
            <person name="Spirin V."/>
            <person name="Szebenyi C."/>
            <person name="Tomsovsky M."/>
            <person name="Tulloss R.E."/>
            <person name="Uehling J."/>
            <person name="Grigoriev I.V."/>
            <person name="Vagvolgyi C."/>
            <person name="Papp T."/>
            <person name="Martin F.M."/>
            <person name="Miettinen O."/>
            <person name="Hibbett D.S."/>
            <person name="Nagy L.G."/>
        </authorList>
    </citation>
    <scope>NUCLEOTIDE SEQUENCE [LARGE SCALE GENOMIC DNA]</scope>
    <source>
        <strain evidence="5 6">OMC1185</strain>
    </source>
</reference>
<evidence type="ECO:0000256" key="3">
    <source>
        <dbReference type="SAM" id="Phobius"/>
    </source>
</evidence>
<feature type="domain" description="RING-type" evidence="4">
    <location>
        <begin position="957"/>
        <end position="1063"/>
    </location>
</feature>
<dbReference type="InterPro" id="IPR051826">
    <property type="entry name" value="E3_ubiquitin-ligase_domain"/>
</dbReference>
<feature type="compositionally biased region" description="Acidic residues" evidence="2">
    <location>
        <begin position="268"/>
        <end position="278"/>
    </location>
</feature>
<feature type="compositionally biased region" description="Basic and acidic residues" evidence="2">
    <location>
        <begin position="229"/>
        <end position="250"/>
    </location>
</feature>
<dbReference type="InterPro" id="IPR001841">
    <property type="entry name" value="Znf_RING"/>
</dbReference>
<feature type="region of interest" description="Disordered" evidence="2">
    <location>
        <begin position="318"/>
        <end position="375"/>
    </location>
</feature>
<dbReference type="GO" id="GO:0006511">
    <property type="term" value="P:ubiquitin-dependent protein catabolic process"/>
    <property type="evidence" value="ECO:0007669"/>
    <property type="project" value="TreeGrafter"/>
</dbReference>
<keyword evidence="3" id="KW-0812">Transmembrane</keyword>
<dbReference type="AlphaFoldDB" id="A0A5C3NCS0"/>
<dbReference type="PANTHER" id="PTHR22765:SF416">
    <property type="entry name" value="E3 UBIQUITIN-PROTEIN LIGASE GODZILLA"/>
    <property type="match status" value="1"/>
</dbReference>
<dbReference type="EMBL" id="ML213506">
    <property type="protein sequence ID" value="TFK54206.1"/>
    <property type="molecule type" value="Genomic_DNA"/>
</dbReference>
<keyword evidence="3" id="KW-1133">Transmembrane helix</keyword>
<feature type="transmembrane region" description="Helical" evidence="3">
    <location>
        <begin position="750"/>
        <end position="770"/>
    </location>
</feature>
<dbReference type="SUPFAM" id="SSF57850">
    <property type="entry name" value="RING/U-box"/>
    <property type="match status" value="1"/>
</dbReference>
<evidence type="ECO:0000256" key="1">
    <source>
        <dbReference type="PROSITE-ProRule" id="PRU00175"/>
    </source>
</evidence>
<feature type="transmembrane region" description="Helical" evidence="3">
    <location>
        <begin position="782"/>
        <end position="799"/>
    </location>
</feature>
<feature type="region of interest" description="Disordered" evidence="2">
    <location>
        <begin position="132"/>
        <end position="304"/>
    </location>
</feature>